<keyword evidence="1" id="KW-1133">Transmembrane helix</keyword>
<gene>
    <name evidence="2" type="ORF">COV30_00020</name>
</gene>
<dbReference type="AlphaFoldDB" id="A0A2H0R6K5"/>
<evidence type="ECO:0000256" key="1">
    <source>
        <dbReference type="SAM" id="Phobius"/>
    </source>
</evidence>
<dbReference type="EMBL" id="PCXP01000001">
    <property type="protein sequence ID" value="PIR42127.1"/>
    <property type="molecule type" value="Genomic_DNA"/>
</dbReference>
<proteinExistence type="predicted"/>
<accession>A0A2H0R6K5</accession>
<name>A0A2H0R6K5_9BACT</name>
<reference evidence="2 3" key="1">
    <citation type="submission" date="2017-09" db="EMBL/GenBank/DDBJ databases">
        <title>Depth-based differentiation of microbial function through sediment-hosted aquifers and enrichment of novel symbionts in the deep terrestrial subsurface.</title>
        <authorList>
            <person name="Probst A.J."/>
            <person name="Ladd B."/>
            <person name="Jarett J.K."/>
            <person name="Geller-Mcgrath D.E."/>
            <person name="Sieber C.M."/>
            <person name="Emerson J.B."/>
            <person name="Anantharaman K."/>
            <person name="Thomas B.C."/>
            <person name="Malmstrom R."/>
            <person name="Stieglmeier M."/>
            <person name="Klingl A."/>
            <person name="Woyke T."/>
            <person name="Ryan C.M."/>
            <person name="Banfield J.F."/>
        </authorList>
    </citation>
    <scope>NUCLEOTIDE SEQUENCE [LARGE SCALE GENOMIC DNA]</scope>
    <source>
        <strain evidence="2">CG10_big_fil_rev_8_21_14_0_10_37_15</strain>
    </source>
</reference>
<feature type="transmembrane region" description="Helical" evidence="1">
    <location>
        <begin position="12"/>
        <end position="32"/>
    </location>
</feature>
<organism evidence="2 3">
    <name type="scientific">Candidatus Yanofskybacteria bacterium CG10_big_fil_rev_8_21_14_0_10_37_15</name>
    <dbReference type="NCBI Taxonomy" id="1975097"/>
    <lineage>
        <taxon>Bacteria</taxon>
        <taxon>Candidatus Yanofskyibacteriota</taxon>
    </lineage>
</organism>
<comment type="caution">
    <text evidence="2">The sequence shown here is derived from an EMBL/GenBank/DDBJ whole genome shotgun (WGS) entry which is preliminary data.</text>
</comment>
<evidence type="ECO:0000313" key="2">
    <source>
        <dbReference type="EMBL" id="PIR42127.1"/>
    </source>
</evidence>
<dbReference type="Proteomes" id="UP000230208">
    <property type="component" value="Unassembled WGS sequence"/>
</dbReference>
<evidence type="ECO:0000313" key="3">
    <source>
        <dbReference type="Proteomes" id="UP000230208"/>
    </source>
</evidence>
<protein>
    <submittedName>
        <fullName evidence="2">Uncharacterized protein</fullName>
    </submittedName>
</protein>
<keyword evidence="1" id="KW-0472">Membrane</keyword>
<sequence>MNLKEFFSQHKNIFIAVVALIFLISEIVFLSYDYFNKQSADILKTTSRLSDEPLCDNHSEIEEFEKPISIIWTAKIDGCLASCEGASFTRVPEENIHPRFAGYYSKELKEEIKINDQIFKIYGDWIGINADHPFTVFDNKCVPIVNVHKIEKIKEIDNK</sequence>
<keyword evidence="1" id="KW-0812">Transmembrane</keyword>